<feature type="region of interest" description="Disordered" evidence="1">
    <location>
        <begin position="1"/>
        <end position="43"/>
    </location>
</feature>
<evidence type="ECO:0008006" key="4">
    <source>
        <dbReference type="Google" id="ProtNLM"/>
    </source>
</evidence>
<sequence length="67" mass="7438">MSKRKSREGNDLGQTHVPPDQTTSSEPTFRMPPGAPRLRKGDRVEFDIGQGVDGPPYAMNVRLIDDD</sequence>
<name>A0ABY4SZC7_9GAMM</name>
<evidence type="ECO:0000313" key="2">
    <source>
        <dbReference type="EMBL" id="URL57424.1"/>
    </source>
</evidence>
<accession>A0ABY4SZC7</accession>
<reference evidence="2" key="1">
    <citation type="submission" date="2020-10" db="EMBL/GenBank/DDBJ databases">
        <title>Whole-genome sequence of Luteibacter sp. EIF3.</title>
        <authorList>
            <person name="Friedrich I."/>
            <person name="Hertel R."/>
            <person name="Daniel R."/>
        </authorList>
    </citation>
    <scope>NUCLEOTIDE SEQUENCE</scope>
    <source>
        <strain evidence="2">EIF3</strain>
    </source>
</reference>
<dbReference type="EMBL" id="CP063231">
    <property type="protein sequence ID" value="URL57424.1"/>
    <property type="molecule type" value="Genomic_DNA"/>
</dbReference>
<gene>
    <name evidence="2" type="ORF">IM816_12345</name>
</gene>
<dbReference type="RefSeq" id="WP_250338309.1">
    <property type="nucleotide sequence ID" value="NZ_CP063231.1"/>
</dbReference>
<proteinExistence type="predicted"/>
<protein>
    <recommendedName>
        <fullName evidence="4">Cold-shock protein</fullName>
    </recommendedName>
</protein>
<keyword evidence="3" id="KW-1185">Reference proteome</keyword>
<feature type="region of interest" description="Disordered" evidence="1">
    <location>
        <begin position="48"/>
        <end position="67"/>
    </location>
</feature>
<dbReference type="Proteomes" id="UP001056681">
    <property type="component" value="Chromosome"/>
</dbReference>
<evidence type="ECO:0000256" key="1">
    <source>
        <dbReference type="SAM" id="MobiDB-lite"/>
    </source>
</evidence>
<evidence type="ECO:0000313" key="3">
    <source>
        <dbReference type="Proteomes" id="UP001056681"/>
    </source>
</evidence>
<organism evidence="2 3">
    <name type="scientific">Luteibacter flocculans</name>
    <dbReference type="NCBI Taxonomy" id="2780091"/>
    <lineage>
        <taxon>Bacteria</taxon>
        <taxon>Pseudomonadati</taxon>
        <taxon>Pseudomonadota</taxon>
        <taxon>Gammaproteobacteria</taxon>
        <taxon>Lysobacterales</taxon>
        <taxon>Rhodanobacteraceae</taxon>
        <taxon>Luteibacter</taxon>
    </lineage>
</organism>